<dbReference type="PANTHER" id="PTHR31017:SF2">
    <property type="entry name" value="DENN DOMAIN-CONTAINING PROTEIN 11"/>
    <property type="match status" value="1"/>
</dbReference>
<dbReference type="PROSITE" id="PS50211">
    <property type="entry name" value="DENN"/>
    <property type="match status" value="1"/>
</dbReference>
<evidence type="ECO:0000256" key="5">
    <source>
        <dbReference type="SAM" id="Phobius"/>
    </source>
</evidence>
<keyword evidence="5" id="KW-1133">Transmembrane helix</keyword>
<evidence type="ECO:0000256" key="4">
    <source>
        <dbReference type="ARBA" id="ARBA00033400"/>
    </source>
</evidence>
<dbReference type="RefSeq" id="XP_065676586.1">
    <property type="nucleotide sequence ID" value="XM_065820514.1"/>
</dbReference>
<evidence type="ECO:0000313" key="8">
    <source>
        <dbReference type="RefSeq" id="XP_065676586.1"/>
    </source>
</evidence>
<evidence type="ECO:0000256" key="3">
    <source>
        <dbReference type="ARBA" id="ARBA00022658"/>
    </source>
</evidence>
<protein>
    <recommendedName>
        <fullName evidence="2">DENN domain-containing protein 11</fullName>
    </recommendedName>
    <alternativeName>
        <fullName evidence="4">Protein LCHN</fullName>
    </alternativeName>
</protein>
<keyword evidence="5" id="KW-0812">Transmembrane</keyword>
<evidence type="ECO:0000256" key="1">
    <source>
        <dbReference type="ARBA" id="ARBA00007629"/>
    </source>
</evidence>
<dbReference type="InterPro" id="IPR018626">
    <property type="entry name" value="LCHN/Anr2"/>
</dbReference>
<dbReference type="Proteomes" id="UP001652625">
    <property type="component" value="Chromosome 15"/>
</dbReference>
<feature type="transmembrane region" description="Helical" evidence="5">
    <location>
        <begin position="184"/>
        <end position="201"/>
    </location>
</feature>
<gene>
    <name evidence="8" type="primary">LOC100210798</name>
</gene>
<dbReference type="InterPro" id="IPR037516">
    <property type="entry name" value="Tripartite_DENN"/>
</dbReference>
<keyword evidence="5" id="KW-0472">Membrane</keyword>
<name>A0ABM4DPS4_HYDVU</name>
<organism evidence="7 8">
    <name type="scientific">Hydra vulgaris</name>
    <name type="common">Hydra</name>
    <name type="synonym">Hydra attenuata</name>
    <dbReference type="NCBI Taxonomy" id="6087"/>
    <lineage>
        <taxon>Eukaryota</taxon>
        <taxon>Metazoa</taxon>
        <taxon>Cnidaria</taxon>
        <taxon>Hydrozoa</taxon>
        <taxon>Hydroidolina</taxon>
        <taxon>Anthoathecata</taxon>
        <taxon>Aplanulata</taxon>
        <taxon>Hydridae</taxon>
        <taxon>Hydra</taxon>
    </lineage>
</organism>
<sequence length="387" mass="45163">MENIGYVDEIFSSTDSAVVNSNDFIIALFVVVFDTKKGNCIEWCIPNDIDLTGVEFKAIVSGSHTVTEDFVYFRHQEHYGLSCFALKSVNNAEERGARMKSVGIICTKYTSLHEHQDFLELQVKYVLEKQYQYHDLISYYFTYRNCPNRNNAFIEKKDTDDEIKYKKHFSVLKIRHPVGCFSQFIAYFGVSIFVLWKFLLLKKRILLFAPPPVGTQCYRANHGYDLHRNFVNNLFYVNVGNLLALQNMDSFIACTTESILYNKQEAYDLYVNKQSIECPSQRLKHVTKINSADYDRYSRLCKYSEEQLSSGLEVTDDEIMYIRFFIEQNNRIFKVLYDVASQEDKLITSNHMKEMGLDPRSDRVFVSELAELYDIKLQMYNRACCGS</sequence>
<evidence type="ECO:0000313" key="7">
    <source>
        <dbReference type="Proteomes" id="UP001652625"/>
    </source>
</evidence>
<evidence type="ECO:0000259" key="6">
    <source>
        <dbReference type="PROSITE" id="PS50211"/>
    </source>
</evidence>
<dbReference type="InterPro" id="IPR051731">
    <property type="entry name" value="DENND11/AVL9_GEFs"/>
</dbReference>
<evidence type="ECO:0000256" key="2">
    <source>
        <dbReference type="ARBA" id="ARBA00015743"/>
    </source>
</evidence>
<comment type="similarity">
    <text evidence="1">Belongs to the DENND11 family.</text>
</comment>
<reference evidence="8" key="1">
    <citation type="submission" date="2025-08" db="UniProtKB">
        <authorList>
            <consortium name="RefSeq"/>
        </authorList>
    </citation>
    <scope>IDENTIFICATION</scope>
</reference>
<keyword evidence="3" id="KW-0344">Guanine-nucleotide releasing factor</keyword>
<dbReference type="Pfam" id="PF09804">
    <property type="entry name" value="DENND11"/>
    <property type="match status" value="1"/>
</dbReference>
<dbReference type="GeneID" id="100210798"/>
<accession>A0ABM4DPS4</accession>
<proteinExistence type="inferred from homology"/>
<feature type="domain" description="UDENN" evidence="6">
    <location>
        <begin position="1"/>
        <end position="387"/>
    </location>
</feature>
<keyword evidence="7" id="KW-1185">Reference proteome</keyword>
<dbReference type="PANTHER" id="PTHR31017">
    <property type="entry name" value="LATE SECRETORY PATHWAY PROTEIN AVL9-RELATED"/>
    <property type="match status" value="1"/>
</dbReference>